<reference evidence="2 3" key="1">
    <citation type="journal article" date="2016" name="Antonie Van Leeuwenhoek">
        <title>Denitratimonas tolerans gen. nov., sp. nov., a denitrifying bacterium isolated from a bioreactor for tannery wastewater treatment.</title>
        <authorList>
            <person name="Han S.I."/>
            <person name="Kim J.O."/>
            <person name="Lee Y.R."/>
            <person name="Ekpeghere K.I."/>
            <person name="Koh S.C."/>
            <person name="Whang K.S."/>
        </authorList>
    </citation>
    <scope>NUCLEOTIDE SEQUENCE [LARGE SCALE GENOMIC DNA]</scope>
    <source>
        <strain evidence="2 3">KACC 17565</strain>
    </source>
</reference>
<dbReference type="Proteomes" id="UP001364472">
    <property type="component" value="Unassembled WGS sequence"/>
</dbReference>
<evidence type="ECO:0000313" key="2">
    <source>
        <dbReference type="EMBL" id="MEJ1249714.1"/>
    </source>
</evidence>
<keyword evidence="3" id="KW-1185">Reference proteome</keyword>
<dbReference type="RefSeq" id="WP_337335433.1">
    <property type="nucleotide sequence ID" value="NZ_JBBDHC010000011.1"/>
</dbReference>
<protein>
    <submittedName>
        <fullName evidence="2">Uncharacterized protein</fullName>
    </submittedName>
</protein>
<organism evidence="2 3">
    <name type="scientific">Denitratimonas tolerans</name>
    <dbReference type="NCBI Taxonomy" id="1338420"/>
    <lineage>
        <taxon>Bacteria</taxon>
        <taxon>Pseudomonadati</taxon>
        <taxon>Pseudomonadota</taxon>
        <taxon>Gammaproteobacteria</taxon>
        <taxon>Lysobacterales</taxon>
        <taxon>Lysobacteraceae</taxon>
        <taxon>Denitratimonas</taxon>
    </lineage>
</organism>
<accession>A0AAW9R8C1</accession>
<gene>
    <name evidence="2" type="ORF">WB794_08535</name>
</gene>
<keyword evidence="1" id="KW-0472">Membrane</keyword>
<keyword evidence="1" id="KW-0812">Transmembrane</keyword>
<comment type="caution">
    <text evidence="2">The sequence shown here is derived from an EMBL/GenBank/DDBJ whole genome shotgun (WGS) entry which is preliminary data.</text>
</comment>
<name>A0AAW9R8C1_9GAMM</name>
<evidence type="ECO:0000313" key="3">
    <source>
        <dbReference type="Proteomes" id="UP001364472"/>
    </source>
</evidence>
<dbReference type="EMBL" id="JBBDHC010000011">
    <property type="protein sequence ID" value="MEJ1249714.1"/>
    <property type="molecule type" value="Genomic_DNA"/>
</dbReference>
<sequence length="42" mass="4637">MNPPIQDNDTQARRRGVRRTVVVTTVLVVLIYAAFVAGLIGR</sequence>
<keyword evidence="1" id="KW-1133">Transmembrane helix</keyword>
<proteinExistence type="predicted"/>
<evidence type="ECO:0000256" key="1">
    <source>
        <dbReference type="SAM" id="Phobius"/>
    </source>
</evidence>
<feature type="transmembrane region" description="Helical" evidence="1">
    <location>
        <begin position="21"/>
        <end position="40"/>
    </location>
</feature>
<dbReference type="AlphaFoldDB" id="A0AAW9R8C1"/>